<dbReference type="Proteomes" id="UP000315636">
    <property type="component" value="Unassembled WGS sequence"/>
</dbReference>
<dbReference type="Gene3D" id="3.30.230.10">
    <property type="match status" value="1"/>
</dbReference>
<protein>
    <submittedName>
        <fullName evidence="7">Threonine kinase</fullName>
    </submittedName>
</protein>
<dbReference type="PANTHER" id="PTHR43527">
    <property type="entry name" value="4-DIPHOSPHOCYTIDYL-2-C-METHYL-D-ERYTHRITOL KINASE, CHLOROPLASTIC"/>
    <property type="match status" value="1"/>
</dbReference>
<accession>A0A521CW27</accession>
<dbReference type="GO" id="GO:0016301">
    <property type="term" value="F:kinase activity"/>
    <property type="evidence" value="ECO:0007669"/>
    <property type="project" value="UniProtKB-KW"/>
</dbReference>
<evidence type="ECO:0000313" key="7">
    <source>
        <dbReference type="EMBL" id="SMO63645.1"/>
    </source>
</evidence>
<dbReference type="PANTHER" id="PTHR43527:SF1">
    <property type="entry name" value="L-THREONINE KINASE"/>
    <property type="match status" value="1"/>
</dbReference>
<dbReference type="InterPro" id="IPR020568">
    <property type="entry name" value="Ribosomal_Su5_D2-typ_SF"/>
</dbReference>
<dbReference type="SUPFAM" id="SSF54211">
    <property type="entry name" value="Ribosomal protein S5 domain 2-like"/>
    <property type="match status" value="1"/>
</dbReference>
<dbReference type="EMBL" id="FXTI01000004">
    <property type="protein sequence ID" value="SMO63645.1"/>
    <property type="molecule type" value="Genomic_DNA"/>
</dbReference>
<evidence type="ECO:0000256" key="5">
    <source>
        <dbReference type="SAM" id="MobiDB-lite"/>
    </source>
</evidence>
<dbReference type="PIRSF" id="PIRSF033887">
    <property type="entry name" value="PduX"/>
    <property type="match status" value="1"/>
</dbReference>
<dbReference type="InterPro" id="IPR012363">
    <property type="entry name" value="PduX"/>
</dbReference>
<evidence type="ECO:0000256" key="2">
    <source>
        <dbReference type="ARBA" id="ARBA00022741"/>
    </source>
</evidence>
<keyword evidence="2" id="KW-0547">Nucleotide-binding</keyword>
<dbReference type="RefSeq" id="WP_142505295.1">
    <property type="nucleotide sequence ID" value="NZ_FXTI01000004.1"/>
</dbReference>
<reference evidence="7 8" key="1">
    <citation type="submission" date="2017-05" db="EMBL/GenBank/DDBJ databases">
        <authorList>
            <person name="Varghese N."/>
            <person name="Submissions S."/>
        </authorList>
    </citation>
    <scope>NUCLEOTIDE SEQUENCE [LARGE SCALE GENOMIC DNA]</scope>
    <source>
        <strain evidence="7 8">DSM 45474</strain>
    </source>
</reference>
<evidence type="ECO:0000256" key="4">
    <source>
        <dbReference type="ARBA" id="ARBA00022840"/>
    </source>
</evidence>
<name>A0A521CW27_9BACL</name>
<keyword evidence="3 7" id="KW-0418">Kinase</keyword>
<keyword evidence="1" id="KW-0808">Transferase</keyword>
<sequence length="302" mass="33850">MQKQLRSGDTTERGRMGTGTANGTFGELLQGVHADNDLDFLVTFPIDQGSRVTLRPDSSNVLKVVPCFKQKSVQLAACLLEHFDLPSGGTLTIESDLPVGKGLASSSADLLATARAIESCYEIKIPVSFLQSLMAKIEPTDGVMYPEVVSFYHRKVELHQIFGFIPRLTVVAIDEGGEVDTIEYNNCRIPYTSAEKLEYIRLLECLKQAVQMKDVQTIGQVATRSTMMNQSRNKKHSLQYLLELSREHDALGVVNAHSGTFIGLLLCQEDQRYRQKLSKLKEKLQQSYLNVYVYHSLSNEWK</sequence>
<dbReference type="AlphaFoldDB" id="A0A521CW27"/>
<keyword evidence="8" id="KW-1185">Reference proteome</keyword>
<dbReference type="InterPro" id="IPR006204">
    <property type="entry name" value="GHMP_kinase_N_dom"/>
</dbReference>
<dbReference type="Pfam" id="PF00288">
    <property type="entry name" value="GHMP_kinases_N"/>
    <property type="match status" value="1"/>
</dbReference>
<dbReference type="GO" id="GO:0005524">
    <property type="term" value="F:ATP binding"/>
    <property type="evidence" value="ECO:0007669"/>
    <property type="project" value="UniProtKB-KW"/>
</dbReference>
<gene>
    <name evidence="7" type="ORF">SAMN06264849_104243</name>
</gene>
<evidence type="ECO:0000259" key="6">
    <source>
        <dbReference type="Pfam" id="PF00288"/>
    </source>
</evidence>
<dbReference type="InterPro" id="IPR014721">
    <property type="entry name" value="Ribsml_uS5_D2-typ_fold_subgr"/>
</dbReference>
<organism evidence="7 8">
    <name type="scientific">Melghirimyces algeriensis</name>
    <dbReference type="NCBI Taxonomy" id="910412"/>
    <lineage>
        <taxon>Bacteria</taxon>
        <taxon>Bacillati</taxon>
        <taxon>Bacillota</taxon>
        <taxon>Bacilli</taxon>
        <taxon>Bacillales</taxon>
        <taxon>Thermoactinomycetaceae</taxon>
        <taxon>Melghirimyces</taxon>
    </lineage>
</organism>
<proteinExistence type="predicted"/>
<evidence type="ECO:0000313" key="8">
    <source>
        <dbReference type="Proteomes" id="UP000315636"/>
    </source>
</evidence>
<feature type="domain" description="GHMP kinase N-terminal" evidence="6">
    <location>
        <begin position="75"/>
        <end position="138"/>
    </location>
</feature>
<feature type="region of interest" description="Disordered" evidence="5">
    <location>
        <begin position="1"/>
        <end position="20"/>
    </location>
</feature>
<dbReference type="OrthoDB" id="4548147at2"/>
<keyword evidence="4" id="KW-0067">ATP-binding</keyword>
<evidence type="ECO:0000256" key="1">
    <source>
        <dbReference type="ARBA" id="ARBA00022679"/>
    </source>
</evidence>
<evidence type="ECO:0000256" key="3">
    <source>
        <dbReference type="ARBA" id="ARBA00022777"/>
    </source>
</evidence>